<feature type="signal peptide" evidence="2">
    <location>
        <begin position="1"/>
        <end position="16"/>
    </location>
</feature>
<evidence type="ECO:0000256" key="2">
    <source>
        <dbReference type="SAM" id="SignalP"/>
    </source>
</evidence>
<dbReference type="InParanoid" id="F6XVQ5"/>
<dbReference type="HOGENOM" id="CLU_1437466_0_0_1"/>
<keyword evidence="1" id="KW-0472">Membrane</keyword>
<reference evidence="3" key="2">
    <citation type="journal article" date="2008" name="Genome Biol.">
        <title>Improved genome assembly and evidence-based global gene model set for the chordate Ciona intestinalis: new insight into intron and operon populations.</title>
        <authorList>
            <person name="Satou Y."/>
            <person name="Mineta K."/>
            <person name="Ogasawara M."/>
            <person name="Sasakura Y."/>
            <person name="Shoguchi E."/>
            <person name="Ueno K."/>
            <person name="Yamada L."/>
            <person name="Matsumoto J."/>
            <person name="Wasserscheid J."/>
            <person name="Dewar K."/>
            <person name="Wiley G.B."/>
            <person name="Macmil S.L."/>
            <person name="Roe B.A."/>
            <person name="Zeller R.W."/>
            <person name="Hastings K.E."/>
            <person name="Lemaire P."/>
            <person name="Lindquist E."/>
            <person name="Endo T."/>
            <person name="Hotta K."/>
            <person name="Inaba K."/>
        </authorList>
    </citation>
    <scope>NUCLEOTIDE SEQUENCE [LARGE SCALE GENOMIC DNA]</scope>
    <source>
        <strain evidence="3">wild type</strain>
    </source>
</reference>
<accession>F6XVQ5</accession>
<feature type="transmembrane region" description="Helical" evidence="1">
    <location>
        <begin position="130"/>
        <end position="152"/>
    </location>
</feature>
<dbReference type="Proteomes" id="UP000008144">
    <property type="component" value="Chromosome 7"/>
</dbReference>
<evidence type="ECO:0000313" key="3">
    <source>
        <dbReference type="Ensembl" id="ENSCINP00000022752.2"/>
    </source>
</evidence>
<proteinExistence type="predicted"/>
<keyword evidence="2" id="KW-0732">Signal</keyword>
<evidence type="ECO:0000313" key="4">
    <source>
        <dbReference type="Proteomes" id="UP000008144"/>
    </source>
</evidence>
<evidence type="ECO:0000256" key="1">
    <source>
        <dbReference type="SAM" id="Phobius"/>
    </source>
</evidence>
<keyword evidence="4" id="KW-1185">Reference proteome</keyword>
<reference evidence="3" key="4">
    <citation type="submission" date="2025-09" db="UniProtKB">
        <authorList>
            <consortium name="Ensembl"/>
        </authorList>
    </citation>
    <scope>IDENTIFICATION</scope>
</reference>
<feature type="chain" id="PRO_5003345519" evidence="2">
    <location>
        <begin position="17"/>
        <end position="189"/>
    </location>
</feature>
<dbReference type="EMBL" id="EAAA01002503">
    <property type="status" value="NOT_ANNOTATED_CDS"/>
    <property type="molecule type" value="Genomic_DNA"/>
</dbReference>
<dbReference type="AlphaFoldDB" id="F6XVQ5"/>
<reference evidence="3" key="3">
    <citation type="submission" date="2025-08" db="UniProtKB">
        <authorList>
            <consortium name="Ensembl"/>
        </authorList>
    </citation>
    <scope>IDENTIFICATION</scope>
</reference>
<keyword evidence="1" id="KW-1133">Transmembrane helix</keyword>
<reference evidence="4" key="1">
    <citation type="journal article" date="2002" name="Science">
        <title>The draft genome of Ciona intestinalis: insights into chordate and vertebrate origins.</title>
        <authorList>
            <person name="Dehal P."/>
            <person name="Satou Y."/>
            <person name="Campbell R.K."/>
            <person name="Chapman J."/>
            <person name="Degnan B."/>
            <person name="De Tomaso A."/>
            <person name="Davidson B."/>
            <person name="Di Gregorio A."/>
            <person name="Gelpke M."/>
            <person name="Goodstein D.M."/>
            <person name="Harafuji N."/>
            <person name="Hastings K.E."/>
            <person name="Ho I."/>
            <person name="Hotta K."/>
            <person name="Huang W."/>
            <person name="Kawashima T."/>
            <person name="Lemaire P."/>
            <person name="Martinez D."/>
            <person name="Meinertzhagen I.A."/>
            <person name="Necula S."/>
            <person name="Nonaka M."/>
            <person name="Putnam N."/>
            <person name="Rash S."/>
            <person name="Saiga H."/>
            <person name="Satake M."/>
            <person name="Terry A."/>
            <person name="Yamada L."/>
            <person name="Wang H.G."/>
            <person name="Awazu S."/>
            <person name="Azumi K."/>
            <person name="Boore J."/>
            <person name="Branno M."/>
            <person name="Chin-Bow S."/>
            <person name="DeSantis R."/>
            <person name="Doyle S."/>
            <person name="Francino P."/>
            <person name="Keys D.N."/>
            <person name="Haga S."/>
            <person name="Hayashi H."/>
            <person name="Hino K."/>
            <person name="Imai K.S."/>
            <person name="Inaba K."/>
            <person name="Kano S."/>
            <person name="Kobayashi K."/>
            <person name="Kobayashi M."/>
            <person name="Lee B.I."/>
            <person name="Makabe K.W."/>
            <person name="Manohar C."/>
            <person name="Matassi G."/>
            <person name="Medina M."/>
            <person name="Mochizuki Y."/>
            <person name="Mount S."/>
            <person name="Morishita T."/>
            <person name="Miura S."/>
            <person name="Nakayama A."/>
            <person name="Nishizaka S."/>
            <person name="Nomoto H."/>
            <person name="Ohta F."/>
            <person name="Oishi K."/>
            <person name="Rigoutsos I."/>
            <person name="Sano M."/>
            <person name="Sasaki A."/>
            <person name="Sasakura Y."/>
            <person name="Shoguchi E."/>
            <person name="Shin-i T."/>
            <person name="Spagnuolo A."/>
            <person name="Stainier D."/>
            <person name="Suzuki M.M."/>
            <person name="Tassy O."/>
            <person name="Takatori N."/>
            <person name="Tokuoka M."/>
            <person name="Yagi K."/>
            <person name="Yoshizaki F."/>
            <person name="Wada S."/>
            <person name="Zhang C."/>
            <person name="Hyatt P.D."/>
            <person name="Larimer F."/>
            <person name="Detter C."/>
            <person name="Doggett N."/>
            <person name="Glavina T."/>
            <person name="Hawkins T."/>
            <person name="Richardson P."/>
            <person name="Lucas S."/>
            <person name="Kohara Y."/>
            <person name="Levine M."/>
            <person name="Satoh N."/>
            <person name="Rokhsar D.S."/>
        </authorList>
    </citation>
    <scope>NUCLEOTIDE SEQUENCE [LARGE SCALE GENOMIC DNA]</scope>
</reference>
<dbReference type="Ensembl" id="ENSCINT00000022998.2">
    <property type="protein sequence ID" value="ENSCINP00000022752.2"/>
    <property type="gene ID" value="ENSCING00000012080.2"/>
</dbReference>
<sequence>MKLLYLLFVIVTFVNGQQNSRSKPRGRMSVCQFSVLNRSNSINKQFDPAKLTCFDCSTETEVIRTLVPNRIKQQIEVCTATTCNGLLCDRNFTCHPPHKITARVLGLCTQLSRISGPKTPAVAPTTQNSIPLIIGFAIGGVMLAVVIGGVFLGRARGNTSHDESDIMTTPVSMSYSEWISNYSMGGGRG</sequence>
<keyword evidence="1" id="KW-0812">Transmembrane</keyword>
<organism evidence="3 4">
    <name type="scientific">Ciona intestinalis</name>
    <name type="common">Transparent sea squirt</name>
    <name type="synonym">Ascidia intestinalis</name>
    <dbReference type="NCBI Taxonomy" id="7719"/>
    <lineage>
        <taxon>Eukaryota</taxon>
        <taxon>Metazoa</taxon>
        <taxon>Chordata</taxon>
        <taxon>Tunicata</taxon>
        <taxon>Ascidiacea</taxon>
        <taxon>Phlebobranchia</taxon>
        <taxon>Cionidae</taxon>
        <taxon>Ciona</taxon>
    </lineage>
</organism>
<name>F6XVQ5_CIOIN</name>
<protein>
    <submittedName>
        <fullName evidence="3">Uncharacterized protein</fullName>
    </submittedName>
</protein>